<reference evidence="4 5" key="1">
    <citation type="submission" date="2019-07" db="EMBL/GenBank/DDBJ databases">
        <title>Quadrisphaera sp. strain DD2A genome sequencing and assembly.</title>
        <authorList>
            <person name="Kim I."/>
        </authorList>
    </citation>
    <scope>NUCLEOTIDE SEQUENCE [LARGE SCALE GENOMIC DNA]</scope>
    <source>
        <strain evidence="4 5">DD2A</strain>
    </source>
</reference>
<feature type="transmembrane region" description="Helical" evidence="2">
    <location>
        <begin position="339"/>
        <end position="358"/>
    </location>
</feature>
<keyword evidence="2" id="KW-0812">Transmembrane</keyword>
<keyword evidence="5" id="KW-1185">Reference proteome</keyword>
<accession>A0A5C8ZIB2</accession>
<dbReference type="PANTHER" id="PTHR36927:SF1">
    <property type="entry name" value="MDO-LIKE PROTEIN"/>
    <property type="match status" value="1"/>
</dbReference>
<feature type="compositionally biased region" description="Pro residues" evidence="1">
    <location>
        <begin position="15"/>
        <end position="25"/>
    </location>
</feature>
<dbReference type="Pfam" id="PF01757">
    <property type="entry name" value="Acyl_transf_3"/>
    <property type="match status" value="1"/>
</dbReference>
<gene>
    <name evidence="4" type="ORF">FMM08_03315</name>
</gene>
<organism evidence="4 5">
    <name type="scientific">Quadrisphaera setariae</name>
    <dbReference type="NCBI Taxonomy" id="2593304"/>
    <lineage>
        <taxon>Bacteria</taxon>
        <taxon>Bacillati</taxon>
        <taxon>Actinomycetota</taxon>
        <taxon>Actinomycetes</taxon>
        <taxon>Kineosporiales</taxon>
        <taxon>Kineosporiaceae</taxon>
        <taxon>Quadrisphaera</taxon>
    </lineage>
</organism>
<feature type="region of interest" description="Disordered" evidence="1">
    <location>
        <begin position="1"/>
        <end position="32"/>
    </location>
</feature>
<feature type="domain" description="Acyltransferase 3" evidence="3">
    <location>
        <begin position="38"/>
        <end position="380"/>
    </location>
</feature>
<sequence length="417" mass="44519">MTTHRGAASAAPGPSALPPQSPSPASPSTTAAPAPRLHGLDALRAVALGLGIVLHTLAPFLPGTTWFRPDPVFAPAADITTTVIHLFRMVLFMMLAGYFGRLVLTRRGAGAYAKDRAQRILLPLAVFSPVVLLSIIGIEELARRLRGDPDPLPPLPSGIPFWLFRDPAHLWFLWVLVQIIVVVLLVRALVVACAGRERAARWADRAGAALALPGGVALAALPYLGALLLQGSTRYGVVQPSHLDILPSTLSAYAGAFVVGWFLHARPDALSRLVGSWPVHLGAAVVLTPLVVLLEDTGPIGVNAPLSALAGWCWVYGLVGLFLKALAGGSPVVRYLADSSYWVYIAHLPLTAVIQLLLAKTGWWPSVQLVAAWAIAVPLLLLSYDLFVRSTWLGAWLNGRRHPRALRRRTAVDAATG</sequence>
<dbReference type="GO" id="GO:0016747">
    <property type="term" value="F:acyltransferase activity, transferring groups other than amino-acyl groups"/>
    <property type="evidence" value="ECO:0007669"/>
    <property type="project" value="InterPro"/>
</dbReference>
<dbReference type="InterPro" id="IPR002656">
    <property type="entry name" value="Acyl_transf_3_dom"/>
</dbReference>
<evidence type="ECO:0000256" key="1">
    <source>
        <dbReference type="SAM" id="MobiDB-lite"/>
    </source>
</evidence>
<feature type="transmembrane region" description="Helical" evidence="2">
    <location>
        <begin position="370"/>
        <end position="399"/>
    </location>
</feature>
<feature type="transmembrane region" description="Helical" evidence="2">
    <location>
        <begin position="245"/>
        <end position="263"/>
    </location>
</feature>
<evidence type="ECO:0000313" key="4">
    <source>
        <dbReference type="EMBL" id="TXR57314.1"/>
    </source>
</evidence>
<protein>
    <submittedName>
        <fullName evidence="4">Acyltransferase</fullName>
    </submittedName>
</protein>
<dbReference type="AlphaFoldDB" id="A0A5C8ZIB2"/>
<dbReference type="Proteomes" id="UP000321234">
    <property type="component" value="Unassembled WGS sequence"/>
</dbReference>
<keyword evidence="4" id="KW-0012">Acyltransferase</keyword>
<name>A0A5C8ZIB2_9ACTN</name>
<dbReference type="OrthoDB" id="7375713at2"/>
<dbReference type="RefSeq" id="WP_147924955.1">
    <property type="nucleotide sequence ID" value="NZ_VKAC01000002.1"/>
</dbReference>
<feature type="transmembrane region" description="Helical" evidence="2">
    <location>
        <begin position="79"/>
        <end position="99"/>
    </location>
</feature>
<feature type="transmembrane region" description="Helical" evidence="2">
    <location>
        <begin position="45"/>
        <end position="67"/>
    </location>
</feature>
<evidence type="ECO:0000259" key="3">
    <source>
        <dbReference type="Pfam" id="PF01757"/>
    </source>
</evidence>
<comment type="caution">
    <text evidence="4">The sequence shown here is derived from an EMBL/GenBank/DDBJ whole genome shotgun (WGS) entry which is preliminary data.</text>
</comment>
<keyword evidence="4" id="KW-0808">Transferase</keyword>
<feature type="transmembrane region" description="Helical" evidence="2">
    <location>
        <begin position="306"/>
        <end position="327"/>
    </location>
</feature>
<evidence type="ECO:0000256" key="2">
    <source>
        <dbReference type="SAM" id="Phobius"/>
    </source>
</evidence>
<proteinExistence type="predicted"/>
<feature type="transmembrane region" description="Helical" evidence="2">
    <location>
        <begin position="120"/>
        <end position="138"/>
    </location>
</feature>
<dbReference type="PANTHER" id="PTHR36927">
    <property type="entry name" value="BLR4337 PROTEIN"/>
    <property type="match status" value="1"/>
</dbReference>
<feature type="transmembrane region" description="Helical" evidence="2">
    <location>
        <begin position="275"/>
        <end position="294"/>
    </location>
</feature>
<keyword evidence="2" id="KW-0472">Membrane</keyword>
<keyword evidence="2" id="KW-1133">Transmembrane helix</keyword>
<evidence type="ECO:0000313" key="5">
    <source>
        <dbReference type="Proteomes" id="UP000321234"/>
    </source>
</evidence>
<dbReference type="InterPro" id="IPR050623">
    <property type="entry name" value="Glucan_succinyl_AcylTrfase"/>
</dbReference>
<feature type="transmembrane region" description="Helical" evidence="2">
    <location>
        <begin position="171"/>
        <end position="194"/>
    </location>
</feature>
<feature type="transmembrane region" description="Helical" evidence="2">
    <location>
        <begin position="206"/>
        <end position="225"/>
    </location>
</feature>
<dbReference type="EMBL" id="VKAC01000002">
    <property type="protein sequence ID" value="TXR57314.1"/>
    <property type="molecule type" value="Genomic_DNA"/>
</dbReference>